<evidence type="ECO:0000256" key="4">
    <source>
        <dbReference type="ARBA" id="ARBA00022431"/>
    </source>
</evidence>
<proteinExistence type="inferred from homology"/>
<dbReference type="GO" id="GO:0039615">
    <property type="term" value="C:T=1 icosahedral viral capsid"/>
    <property type="evidence" value="ECO:0007669"/>
    <property type="project" value="UniProtKB-UniRule"/>
</dbReference>
<protein>
    <recommendedName>
        <fullName evidence="3 7">Capsid protein</fullName>
    </recommendedName>
</protein>
<evidence type="ECO:0000256" key="7">
    <source>
        <dbReference type="RuleBase" id="RU361230"/>
    </source>
</evidence>
<feature type="region of interest" description="Disordered" evidence="8">
    <location>
        <begin position="595"/>
        <end position="615"/>
    </location>
</feature>
<accession>A0AAU7ST13</accession>
<evidence type="ECO:0000256" key="3">
    <source>
        <dbReference type="ARBA" id="ARBA00018091"/>
    </source>
</evidence>
<evidence type="ECO:0000256" key="8">
    <source>
        <dbReference type="SAM" id="MobiDB-lite"/>
    </source>
</evidence>
<evidence type="ECO:0000256" key="5">
    <source>
        <dbReference type="ARBA" id="ARBA00022561"/>
    </source>
</evidence>
<organism evidence="9">
    <name type="scientific">Alphatorquevirus homin21</name>
    <dbReference type="NCBI Taxonomy" id="3048423"/>
    <lineage>
        <taxon>Viruses</taxon>
        <taxon>Monodnaviria</taxon>
        <taxon>Shotokuvirae</taxon>
        <taxon>Commensaviricota</taxon>
        <taxon>Cardeaviricetes</taxon>
        <taxon>Sanitavirales</taxon>
        <taxon>Anelloviridae</taxon>
        <taxon>Alphatorquevirus</taxon>
    </lineage>
</organism>
<feature type="compositionally biased region" description="Basic and acidic residues" evidence="8">
    <location>
        <begin position="598"/>
        <end position="615"/>
    </location>
</feature>
<comment type="similarity">
    <text evidence="2 7">Belongs to the anelloviridae capsid protein family.</text>
</comment>
<evidence type="ECO:0000256" key="6">
    <source>
        <dbReference type="ARBA" id="ARBA00022844"/>
    </source>
</evidence>
<comment type="subcellular location">
    <subcellularLocation>
        <location evidence="1 7">Virion</location>
    </subcellularLocation>
</comment>
<evidence type="ECO:0000256" key="1">
    <source>
        <dbReference type="ARBA" id="ARBA00004328"/>
    </source>
</evidence>
<keyword evidence="6 7" id="KW-0946">Virion</keyword>
<evidence type="ECO:0000313" key="9">
    <source>
        <dbReference type="EMBL" id="XBU06534.1"/>
    </source>
</evidence>
<keyword evidence="4 7" id="KW-1140">T=1 icosahedral capsid protein</keyword>
<keyword evidence="5 7" id="KW-0167">Capsid protein</keyword>
<dbReference type="EMBL" id="PP856987">
    <property type="protein sequence ID" value="XBU06534.1"/>
    <property type="molecule type" value="Genomic_DNA"/>
</dbReference>
<evidence type="ECO:0000256" key="2">
    <source>
        <dbReference type="ARBA" id="ARBA00006131"/>
    </source>
</evidence>
<name>A0AAU7ST13_9VIRU</name>
<dbReference type="Pfam" id="PF02956">
    <property type="entry name" value="TT_ORF1"/>
    <property type="match status" value="1"/>
</dbReference>
<reference evidence="9" key="1">
    <citation type="submission" date="2024-05" db="EMBL/GenBank/DDBJ databases">
        <authorList>
            <person name="Laubscher F."/>
            <person name="Chudzinski V."/>
            <person name="Cordey S."/>
            <person name="Hosszu-Fellous K."/>
            <person name="Kaiser L."/>
        </authorList>
    </citation>
    <scope>NUCLEOTIDE SEQUENCE</scope>
    <source>
        <strain evidence="9">1194D3-241</strain>
    </source>
</reference>
<dbReference type="InterPro" id="IPR004219">
    <property type="entry name" value="TTvirus_Unk"/>
</dbReference>
<comment type="function">
    <text evidence="7">Self-assembles to form an icosahedral capsid.</text>
</comment>
<sequence>MAWSWWWRRRKRWWPRRRRRWRRLRSRRTRRAVPRRGRRRRVRRRRWGRRRRRRRVFYKRRRRKTGRLYRKPKKKLVLTQWHPTTVRNCSIRGLVPLVLCGHTQGGRNFALRSDDYPKQGSPYGGSFSTTTWNLRVLYDEHQKHHNTWSYPNGQLDLARYKSCTFYFYRDKKTDYIVKFQRRGPFKINKYSSPMAHPGMMMLDKMKILVPSFDTRPGGRRRVKVTIRPPTLLEDKWYTQQDLAPVNLVSLVVSAASFIHPFSQPQTNNICTTFQVLKDMYYNCIGINSSLETQYKELFEKLYSKCCFFETFQTIAQLNPGFKAAKKTTNGTGNNAATLGDAVTDLKNTNGAFHTGNNSTFGCCTYKPTANIGEKANDWFWHQLTSTDSDTLGQYGRASIKYMEYHTGIYSSIFLSPLRSNLEFPTAYQDVTYNPLTDRGIGNRIWYQYSTKADTSFNETQCKCVLENLPLWSMFYGYVDFIESELGISAEIHNFGIVCVQCPYTFPPMFDKSKPHKGYVFYDTLFGNGKMPDGSGHVPTYWQQRWWPRFSFQRQVMHDIILTGPFSYKDDSVMTGITAGYKFRFSWGGDMVSEQVIKNPDRGDGRDSTYPDRQRRDLQVVDPRSMGPQWVFHTFDYRRGLFGKDAIKRVSEKPTDPDYFTTPYKKPRFFPPTAGEERLQEEDYTLQEKRGPFSPEEGQTRAQVLQQQVLQSELQQQQELGDQLRFLLREMFKTQAGIHMNPRAFQEL</sequence>